<dbReference type="Gene3D" id="3.40.50.300">
    <property type="entry name" value="P-loop containing nucleotide triphosphate hydrolases"/>
    <property type="match status" value="1"/>
</dbReference>
<dbReference type="AlphaFoldDB" id="A0A7S2S7Y4"/>
<feature type="region of interest" description="Disordered" evidence="1">
    <location>
        <begin position="89"/>
        <end position="108"/>
    </location>
</feature>
<feature type="compositionally biased region" description="Polar residues" evidence="1">
    <location>
        <begin position="217"/>
        <end position="227"/>
    </location>
</feature>
<name>A0A7S2S7Y4_9STRA</name>
<dbReference type="InterPro" id="IPR027417">
    <property type="entry name" value="P-loop_NTPase"/>
</dbReference>
<evidence type="ECO:0000313" key="2">
    <source>
        <dbReference type="EMBL" id="CAD9692218.1"/>
    </source>
</evidence>
<organism evidence="2">
    <name type="scientific">Rhizochromulina marina</name>
    <dbReference type="NCBI Taxonomy" id="1034831"/>
    <lineage>
        <taxon>Eukaryota</taxon>
        <taxon>Sar</taxon>
        <taxon>Stramenopiles</taxon>
        <taxon>Ochrophyta</taxon>
        <taxon>Dictyochophyceae</taxon>
        <taxon>Rhizochromulinales</taxon>
        <taxon>Rhizochromulina</taxon>
    </lineage>
</organism>
<feature type="region of interest" description="Disordered" evidence="1">
    <location>
        <begin position="211"/>
        <end position="245"/>
    </location>
</feature>
<sequence>MTAITRTDACGPSCGPSWRRVLATVLLATLGLVARPVGGGGAWFGLVPAGMDQTQDPPARWRRLASSLRGGERWLRDGSVWFLRPQATPPHSLDSEAQGHRTPCSSSNPVQLPPPIVVVGTDGSGTRAVSKLLSMLNVTLLVERSVYHQLDVDGSKAGLHFTSTIRDLLRFTASLLYRPEDLPHSVRGPCEALSKAFSSFLQANMCQAVSDRPPSSEALSSTATGSEALSHHGIPPDQSPAPEPRLWAFKKPDLMNLVPFLAQDLPGMQLIHVVRDGRDMAFSENHAALHKYITALFPQTSPSPSMSGMDIASSDAEKQLLLWNKQNVELYRAATEVSSLASSGGFGYHWLRIEDLASGLEGAQACHTILRNIFLALGTSPPSLAHVESALQQLQAASLGSHDIHAADSHVQSRFGKWKRLATLEQQHDMTILAAEGLHLFGYDFDGHDFPA</sequence>
<protein>
    <submittedName>
        <fullName evidence="2">Uncharacterized protein</fullName>
    </submittedName>
</protein>
<accession>A0A7S2S7Y4</accession>
<reference evidence="2" key="1">
    <citation type="submission" date="2021-01" db="EMBL/GenBank/DDBJ databases">
        <authorList>
            <person name="Corre E."/>
            <person name="Pelletier E."/>
            <person name="Niang G."/>
            <person name="Scheremetjew M."/>
            <person name="Finn R."/>
            <person name="Kale V."/>
            <person name="Holt S."/>
            <person name="Cochrane G."/>
            <person name="Meng A."/>
            <person name="Brown T."/>
            <person name="Cohen L."/>
        </authorList>
    </citation>
    <scope>NUCLEOTIDE SEQUENCE</scope>
    <source>
        <strain evidence="2">CCMP1243</strain>
    </source>
</reference>
<dbReference type="SUPFAM" id="SSF52540">
    <property type="entry name" value="P-loop containing nucleoside triphosphate hydrolases"/>
    <property type="match status" value="1"/>
</dbReference>
<proteinExistence type="predicted"/>
<evidence type="ECO:0000256" key="1">
    <source>
        <dbReference type="SAM" id="MobiDB-lite"/>
    </source>
</evidence>
<dbReference type="EMBL" id="HBHJ01018200">
    <property type="protein sequence ID" value="CAD9692218.1"/>
    <property type="molecule type" value="Transcribed_RNA"/>
</dbReference>
<gene>
    <name evidence="2" type="ORF">RMAR1173_LOCUS12051</name>
</gene>